<feature type="signal peptide" evidence="2">
    <location>
        <begin position="1"/>
        <end position="21"/>
    </location>
</feature>
<proteinExistence type="predicted"/>
<evidence type="ECO:0000256" key="1">
    <source>
        <dbReference type="SAM" id="MobiDB-lite"/>
    </source>
</evidence>
<feature type="compositionally biased region" description="Basic and acidic residues" evidence="1">
    <location>
        <begin position="102"/>
        <end position="116"/>
    </location>
</feature>
<comment type="caution">
    <text evidence="3">The sequence shown here is derived from an EMBL/GenBank/DDBJ whole genome shotgun (WGS) entry which is preliminary data.</text>
</comment>
<protein>
    <submittedName>
        <fullName evidence="3">Uncharacterized protein</fullName>
    </submittedName>
</protein>
<feature type="region of interest" description="Disordered" evidence="1">
    <location>
        <begin position="78"/>
        <end position="116"/>
    </location>
</feature>
<evidence type="ECO:0000313" key="4">
    <source>
        <dbReference type="Proteomes" id="UP000735302"/>
    </source>
</evidence>
<dbReference type="Proteomes" id="UP000735302">
    <property type="component" value="Unassembled WGS sequence"/>
</dbReference>
<reference evidence="3 4" key="1">
    <citation type="journal article" date="2021" name="Elife">
        <title>Chloroplast acquisition without the gene transfer in kleptoplastic sea slugs, Plakobranchus ocellatus.</title>
        <authorList>
            <person name="Maeda T."/>
            <person name="Takahashi S."/>
            <person name="Yoshida T."/>
            <person name="Shimamura S."/>
            <person name="Takaki Y."/>
            <person name="Nagai Y."/>
            <person name="Toyoda A."/>
            <person name="Suzuki Y."/>
            <person name="Arimoto A."/>
            <person name="Ishii H."/>
            <person name="Satoh N."/>
            <person name="Nishiyama T."/>
            <person name="Hasebe M."/>
            <person name="Maruyama T."/>
            <person name="Minagawa J."/>
            <person name="Obokata J."/>
            <person name="Shigenobu S."/>
        </authorList>
    </citation>
    <scope>NUCLEOTIDE SEQUENCE [LARGE SCALE GENOMIC DNA]</scope>
</reference>
<keyword evidence="4" id="KW-1185">Reference proteome</keyword>
<feature type="compositionally biased region" description="Polar residues" evidence="1">
    <location>
        <begin position="86"/>
        <end position="101"/>
    </location>
</feature>
<feature type="chain" id="PRO_5043382931" evidence="2">
    <location>
        <begin position="22"/>
        <end position="116"/>
    </location>
</feature>
<sequence length="116" mass="13437">MHKPIFHGKLLVHSQVTLVKAIRVVNKCNNENNNYNQKRTKWTRSLALTGQASQSHRVCKSWPLICIDPSLIEDREGLKEDPTYFGGSQSSRQNYEPANNGSRDKFTEQRQYDFIQ</sequence>
<evidence type="ECO:0000313" key="3">
    <source>
        <dbReference type="EMBL" id="GFO38648.1"/>
    </source>
</evidence>
<dbReference type="AlphaFoldDB" id="A0AAV4D3N3"/>
<name>A0AAV4D3N3_9GAST</name>
<evidence type="ECO:0000256" key="2">
    <source>
        <dbReference type="SAM" id="SignalP"/>
    </source>
</evidence>
<keyword evidence="2" id="KW-0732">Signal</keyword>
<dbReference type="EMBL" id="BLXT01007329">
    <property type="protein sequence ID" value="GFO38648.1"/>
    <property type="molecule type" value="Genomic_DNA"/>
</dbReference>
<gene>
    <name evidence="3" type="ORF">PoB_006515300</name>
</gene>
<accession>A0AAV4D3N3</accession>
<organism evidence="3 4">
    <name type="scientific">Plakobranchus ocellatus</name>
    <dbReference type="NCBI Taxonomy" id="259542"/>
    <lineage>
        <taxon>Eukaryota</taxon>
        <taxon>Metazoa</taxon>
        <taxon>Spiralia</taxon>
        <taxon>Lophotrochozoa</taxon>
        <taxon>Mollusca</taxon>
        <taxon>Gastropoda</taxon>
        <taxon>Heterobranchia</taxon>
        <taxon>Euthyneura</taxon>
        <taxon>Panpulmonata</taxon>
        <taxon>Sacoglossa</taxon>
        <taxon>Placobranchoidea</taxon>
        <taxon>Plakobranchidae</taxon>
        <taxon>Plakobranchus</taxon>
    </lineage>
</organism>